<keyword evidence="2" id="KW-1185">Reference proteome</keyword>
<comment type="caution">
    <text evidence="1">The sequence shown here is derived from an EMBL/GenBank/DDBJ whole genome shotgun (WGS) entry which is preliminary data.</text>
</comment>
<name>A0AAD5INT2_ACENE</name>
<reference evidence="1" key="2">
    <citation type="submission" date="2023-02" db="EMBL/GenBank/DDBJ databases">
        <authorList>
            <person name="Swenson N.G."/>
            <person name="Wegrzyn J.L."/>
            <person name="Mcevoy S.L."/>
        </authorList>
    </citation>
    <scope>NUCLEOTIDE SEQUENCE</scope>
    <source>
        <strain evidence="1">91603</strain>
        <tissue evidence="1">Leaf</tissue>
    </source>
</reference>
<accession>A0AAD5INT2</accession>
<gene>
    <name evidence="1" type="ORF">LWI28_002360</name>
</gene>
<dbReference type="AlphaFoldDB" id="A0AAD5INT2"/>
<organism evidence="1 2">
    <name type="scientific">Acer negundo</name>
    <name type="common">Box elder</name>
    <dbReference type="NCBI Taxonomy" id="4023"/>
    <lineage>
        <taxon>Eukaryota</taxon>
        <taxon>Viridiplantae</taxon>
        <taxon>Streptophyta</taxon>
        <taxon>Embryophyta</taxon>
        <taxon>Tracheophyta</taxon>
        <taxon>Spermatophyta</taxon>
        <taxon>Magnoliopsida</taxon>
        <taxon>eudicotyledons</taxon>
        <taxon>Gunneridae</taxon>
        <taxon>Pentapetalae</taxon>
        <taxon>rosids</taxon>
        <taxon>malvids</taxon>
        <taxon>Sapindales</taxon>
        <taxon>Sapindaceae</taxon>
        <taxon>Hippocastanoideae</taxon>
        <taxon>Acereae</taxon>
        <taxon>Acer</taxon>
    </lineage>
</organism>
<sequence length="102" mass="11418">MDMKLQEGNVEDEIKRNLQDTQATYKKLLNGFMKASQDRFSKLEKSVNRIEGHMGKIMARYGSTIADPWSGATLFESLFAIDFLVTASFGRRFSGDGVGTLC</sequence>
<proteinExistence type="predicted"/>
<evidence type="ECO:0000313" key="1">
    <source>
        <dbReference type="EMBL" id="KAI9173503.1"/>
    </source>
</evidence>
<protein>
    <submittedName>
        <fullName evidence="1">Uncharacterized protein</fullName>
    </submittedName>
</protein>
<dbReference type="Proteomes" id="UP001064489">
    <property type="component" value="Chromosome 8"/>
</dbReference>
<evidence type="ECO:0000313" key="2">
    <source>
        <dbReference type="Proteomes" id="UP001064489"/>
    </source>
</evidence>
<dbReference type="EMBL" id="JAJSOW010000103">
    <property type="protein sequence ID" value="KAI9173503.1"/>
    <property type="molecule type" value="Genomic_DNA"/>
</dbReference>
<reference evidence="1" key="1">
    <citation type="journal article" date="2022" name="Plant J.">
        <title>Strategies of tolerance reflected in two North American maple genomes.</title>
        <authorList>
            <person name="McEvoy S.L."/>
            <person name="Sezen U.U."/>
            <person name="Trouern-Trend A."/>
            <person name="McMahon S.M."/>
            <person name="Schaberg P.G."/>
            <person name="Yang J."/>
            <person name="Wegrzyn J.L."/>
            <person name="Swenson N.G."/>
        </authorList>
    </citation>
    <scope>NUCLEOTIDE SEQUENCE</scope>
    <source>
        <strain evidence="1">91603</strain>
    </source>
</reference>